<accession>A0A977KBQ4</accession>
<dbReference type="EMBL" id="CP006868">
    <property type="protein sequence ID" value="UXD22671.1"/>
    <property type="molecule type" value="Genomic_DNA"/>
</dbReference>
<keyword evidence="2" id="KW-1185">Reference proteome</keyword>
<dbReference type="Proteomes" id="UP001063698">
    <property type="component" value="Chromosome"/>
</dbReference>
<sequence>MEVILQLLDRVIPHLNDGIEKNIVIRARDVIKDIIDDEDLSHVMEHFDIRNHINKIILLSLVPSSTIYVANLLSNVRHYLPSNSIYIILDDIENPRTRLGYLSDSTAFATFGMLYSMFGLHKIEVEKGIIRTRNKLGRLRDLKPLRLSIEEFSALSFLYWFIRSFKYLNFENSTAVQKIMDTIHSIVLGKRGLTITVVQSLNAVAAKLCEIAKQERSNNTEIIYINEFARLIILYWLLKEKYDCVLSQKIHFLEQETIMTELSYYTPRSLPNWEVIFPLSMTFKILKKIVNKENFPIAIIPPPSYYGLLEGIWVTIGNILESQLENVEKKGDEIVEADTSEGKISMPKFLYTLQQELLSGFKQQANKELPEEYVDEIIHRLLTLISPSSFLELYSILQKVIKVSAEEISTIIEKWNSIKEEVEQGRWKGCYGSEKKGETLWDLFPLISSIISAMDNNLGVRNILAIKNDIVTEEYGITEAYKLISKVEQLISNVLPSDLIIRELFGTDITKLFSNMIKQIRQCVNDYSSPDITAKKRLQCRIKLISSMILTIQILRILILGMEIIEVFKRPTGGKSMKKLMRKYIVEKRKCKSAGKVSLGYCEVADILSFLSNEWRKENGLFYYMTLLLLRENNSPCEKSLISDILRDLSPGGTEEKYGTHSNVMALIVRFLLSRLQEEKCKNMESVINETVGKSCLVAMIGGSGKETRPHMKLHERLVGLIKSDLKYSLGGDSLLCESINTNNEILDRCIFPWIALFKAECTLLPQHFYEASRHK</sequence>
<protein>
    <submittedName>
        <fullName evidence="1">Uncharacterized protein</fullName>
    </submittedName>
</protein>
<evidence type="ECO:0000313" key="1">
    <source>
        <dbReference type="EMBL" id="UXD22671.1"/>
    </source>
</evidence>
<gene>
    <name evidence="1" type="ORF">IPA_07200</name>
</gene>
<proteinExistence type="predicted"/>
<dbReference type="KEGG" id="ipc:IPA_07200"/>
<reference evidence="1" key="1">
    <citation type="submission" date="2013-11" db="EMBL/GenBank/DDBJ databases">
        <title>Comparative genomics of Ignicoccus.</title>
        <authorList>
            <person name="Podar M."/>
        </authorList>
    </citation>
    <scope>NUCLEOTIDE SEQUENCE</scope>
    <source>
        <strain evidence="1">DSM 13166</strain>
    </source>
</reference>
<organism evidence="1 2">
    <name type="scientific">Ignicoccus pacificus DSM 13166</name>
    <dbReference type="NCBI Taxonomy" id="940294"/>
    <lineage>
        <taxon>Archaea</taxon>
        <taxon>Thermoproteota</taxon>
        <taxon>Thermoprotei</taxon>
        <taxon>Desulfurococcales</taxon>
        <taxon>Desulfurococcaceae</taxon>
        <taxon>Ignicoccus</taxon>
    </lineage>
</organism>
<evidence type="ECO:0000313" key="2">
    <source>
        <dbReference type="Proteomes" id="UP001063698"/>
    </source>
</evidence>
<name>A0A977KBQ4_9CREN</name>
<dbReference type="AlphaFoldDB" id="A0A977KBQ4"/>